<reference evidence="3" key="1">
    <citation type="journal article" date="2015" name="MBio">
        <title>Genome-Resolved Metagenomic Analysis Reveals Roles for Candidate Phyla and Other Microbial Community Members in Biogeochemical Transformations in Oil Reservoirs.</title>
        <authorList>
            <person name="Hu P."/>
            <person name="Tom L."/>
            <person name="Singh A."/>
            <person name="Thomas B.C."/>
            <person name="Baker B.J."/>
            <person name="Piceno Y.M."/>
            <person name="Andersen G.L."/>
            <person name="Banfield J.F."/>
        </authorList>
    </citation>
    <scope>NUCLEOTIDE SEQUENCE [LARGE SCALE GENOMIC DNA]</scope>
</reference>
<comment type="caution">
    <text evidence="2">The sequence shown here is derived from an EMBL/GenBank/DDBJ whole genome shotgun (WGS) entry which is preliminary data.</text>
</comment>
<dbReference type="EMBL" id="LGGX01000015">
    <property type="protein sequence ID" value="KUK86585.1"/>
    <property type="molecule type" value="Genomic_DNA"/>
</dbReference>
<gene>
    <name evidence="2" type="ORF">XE03_1374</name>
</gene>
<dbReference type="NCBIfam" id="TIGR04183">
    <property type="entry name" value="Por_Secre_tail"/>
    <property type="match status" value="1"/>
</dbReference>
<evidence type="ECO:0000313" key="2">
    <source>
        <dbReference type="EMBL" id="KUK86585.1"/>
    </source>
</evidence>
<sequence>MRKIFFLTIFFLIFINIFAIYDQSWLDINDFHIMVTNFGVIGMDVFSGSVAGAYWPAGFPNETYFWGSGIWFGALVDSLTDSNNLITDTLVSFGYDPSHSLTEFIPGVVGISEDPSVRVYLSTSDNDGYGWPIKDRYNRDSILSDQDSYCWYSDKDPNHQEFSPFKSIGIEVFQYSYAWTADSLKDIVIFKFEIVNLRDDRKKIRNCYFSISADPDIANDSETSTNELLGFIDTMTVRNNRTGISELVRMNTVYQFQLDSEIGWHSNPGIPSLVLISTPKAESDIDLYGDGGLIINKYEEIGLTSFTPLKSYYDPNSTTAQYLVMSGHNFKTFDPTNPDLSYESFPKWGKGVVGYPGKTERPEEEGDKRFVISTGPFDLDYNEKAVFAVAYVINPTPDDILKNTLKLFKLFKNSDYSSIDEKKRVLMEKNKFSFYLTKDVFGNEIDLYLTNSDMNNVDIDILDIQGKKVLQVYKGIVFKDKNIKVKHNLSSGVYFVRCIYGDKNIVKKIKILK</sequence>
<proteinExistence type="predicted"/>
<protein>
    <recommendedName>
        <fullName evidence="1">Secretion system C-terminal sorting domain-containing protein</fullName>
    </recommendedName>
</protein>
<evidence type="ECO:0000259" key="1">
    <source>
        <dbReference type="Pfam" id="PF18962"/>
    </source>
</evidence>
<name>A0A101I0W5_UNCT6</name>
<dbReference type="AlphaFoldDB" id="A0A101I0W5"/>
<dbReference type="Pfam" id="PF18962">
    <property type="entry name" value="Por_Secre_tail"/>
    <property type="match status" value="1"/>
</dbReference>
<dbReference type="Proteomes" id="UP000053467">
    <property type="component" value="Unassembled WGS sequence"/>
</dbReference>
<accession>A0A101I0W5</accession>
<organism evidence="2 3">
    <name type="scientific">candidate division TA06 bacterium 34_109</name>
    <dbReference type="NCBI Taxonomy" id="1635277"/>
    <lineage>
        <taxon>Bacteria</taxon>
        <taxon>Bacteria division TA06</taxon>
    </lineage>
</organism>
<dbReference type="InterPro" id="IPR026444">
    <property type="entry name" value="Secre_tail"/>
</dbReference>
<evidence type="ECO:0000313" key="3">
    <source>
        <dbReference type="Proteomes" id="UP000053467"/>
    </source>
</evidence>
<feature type="domain" description="Secretion system C-terminal sorting" evidence="1">
    <location>
        <begin position="449"/>
        <end position="511"/>
    </location>
</feature>